<evidence type="ECO:0000313" key="2">
    <source>
        <dbReference type="EMBL" id="CAB4796739.1"/>
    </source>
</evidence>
<dbReference type="AlphaFoldDB" id="A0A6J6XJV3"/>
<dbReference type="EMBL" id="CAFAAP010000029">
    <property type="protein sequence ID" value="CAB4796739.1"/>
    <property type="molecule type" value="Genomic_DNA"/>
</dbReference>
<evidence type="ECO:0000313" key="1">
    <source>
        <dbReference type="EMBL" id="CAB4676457.1"/>
    </source>
</evidence>
<dbReference type="EMBL" id="CAEZWU010000183">
    <property type="protein sequence ID" value="CAB4676457.1"/>
    <property type="molecule type" value="Genomic_DNA"/>
</dbReference>
<sequence>MPWCEPCAKYFTPTALTTSGDCPTCGVRAIAADIHGRVTAKNLDLRALAAAGDPGSEKVPWHFKLLVVSLVAYLGWRVVSLFI</sequence>
<protein>
    <submittedName>
        <fullName evidence="2">Unannotated protein</fullName>
    </submittedName>
</protein>
<organism evidence="2">
    <name type="scientific">freshwater metagenome</name>
    <dbReference type="NCBI Taxonomy" id="449393"/>
    <lineage>
        <taxon>unclassified sequences</taxon>
        <taxon>metagenomes</taxon>
        <taxon>ecological metagenomes</taxon>
    </lineage>
</organism>
<reference evidence="2" key="1">
    <citation type="submission" date="2020-05" db="EMBL/GenBank/DDBJ databases">
        <authorList>
            <person name="Chiriac C."/>
            <person name="Salcher M."/>
            <person name="Ghai R."/>
            <person name="Kavagutti S V."/>
        </authorList>
    </citation>
    <scope>NUCLEOTIDE SEQUENCE</scope>
</reference>
<name>A0A6J6XJV3_9ZZZZ</name>
<gene>
    <name evidence="1" type="ORF">UFOPK2292_01116</name>
    <name evidence="2" type="ORF">UFOPK3026_00310</name>
</gene>
<accession>A0A6J6XJV3</accession>
<proteinExistence type="predicted"/>